<evidence type="ECO:0000256" key="2">
    <source>
        <dbReference type="ARBA" id="ARBA00022525"/>
    </source>
</evidence>
<evidence type="ECO:0000313" key="11">
    <source>
        <dbReference type="EMBL" id="QSQ18773.1"/>
    </source>
</evidence>
<dbReference type="Proteomes" id="UP000662747">
    <property type="component" value="Chromosome"/>
</dbReference>
<evidence type="ECO:0000256" key="8">
    <source>
        <dbReference type="SAM" id="SignalP"/>
    </source>
</evidence>
<dbReference type="Gene3D" id="2.180.10.10">
    <property type="entry name" value="RHS repeat-associated core"/>
    <property type="match status" value="2"/>
</dbReference>
<feature type="compositionally biased region" description="Polar residues" evidence="6">
    <location>
        <begin position="62"/>
        <end position="71"/>
    </location>
</feature>
<evidence type="ECO:0000256" key="6">
    <source>
        <dbReference type="SAM" id="MobiDB-lite"/>
    </source>
</evidence>
<evidence type="ECO:0000259" key="10">
    <source>
        <dbReference type="Pfam" id="PF25023"/>
    </source>
</evidence>
<feature type="domain" description="Insecticide toxin TcdB middle/N-terminal" evidence="9">
    <location>
        <begin position="722"/>
        <end position="855"/>
    </location>
</feature>
<dbReference type="InterPro" id="IPR006530">
    <property type="entry name" value="YD"/>
</dbReference>
<feature type="transmembrane region" description="Helical" evidence="7">
    <location>
        <begin position="1936"/>
        <end position="1959"/>
    </location>
</feature>
<evidence type="ECO:0000256" key="4">
    <source>
        <dbReference type="ARBA" id="ARBA00022737"/>
    </source>
</evidence>
<keyword evidence="5" id="KW-0843">Virulence</keyword>
<keyword evidence="7" id="KW-1133">Transmembrane helix</keyword>
<keyword evidence="3 8" id="KW-0732">Signal</keyword>
<dbReference type="EMBL" id="CP071090">
    <property type="protein sequence ID" value="QSQ18773.1"/>
    <property type="molecule type" value="Genomic_DNA"/>
</dbReference>
<feature type="region of interest" description="Disordered" evidence="6">
    <location>
        <begin position="37"/>
        <end position="71"/>
    </location>
</feature>
<dbReference type="PANTHER" id="PTHR32305:SF15">
    <property type="entry name" value="PROTEIN RHSA-RELATED"/>
    <property type="match status" value="1"/>
</dbReference>
<dbReference type="Pfam" id="PF03534">
    <property type="entry name" value="SpvB"/>
    <property type="match status" value="1"/>
</dbReference>
<proteinExistence type="predicted"/>
<keyword evidence="7" id="KW-0812">Transmembrane</keyword>
<feature type="region of interest" description="Disordered" evidence="6">
    <location>
        <begin position="2091"/>
        <end position="2121"/>
    </location>
</feature>
<dbReference type="PROSITE" id="PS51257">
    <property type="entry name" value="PROKAR_LIPOPROTEIN"/>
    <property type="match status" value="1"/>
</dbReference>
<evidence type="ECO:0000313" key="12">
    <source>
        <dbReference type="Proteomes" id="UP000662747"/>
    </source>
</evidence>
<keyword evidence="12" id="KW-1185">Reference proteome</keyword>
<feature type="transmembrane region" description="Helical" evidence="7">
    <location>
        <begin position="1979"/>
        <end position="2007"/>
    </location>
</feature>
<sequence length="2121" mass="229866">MKRLLFIVWSVAAAAASCGPSDGGPWESLGPVVRNEGRVVDPPSDTVLPTEKGSDGFVAGRTTGQSGVSPDGASTYSLPLWLPVGRAGVQPELSLNYKSNAGNGPLGLGWSMSSTSQVSRCGRTYAQDGKAEPITFTDADAFCLDGQRLVAVQGTYGASDTEYRTEEESFAKVVSLATDANGPQQFKVYLKSGRILTYGLLHNSTFSGERVRAVPVLEEGVETTTDGLENRLAWALAKMEDRSGNSVTFHYSVHHDSAASGYEQTLDRIEYTASSVGAGLPATRFVDFEYEARPDTPILYVAGFKLGLGRRLKEIRVRAPNPTAVGLVRSYRLAYVPDAQSGLSLLTTFQECDGAGACVRPVSFGWTPGDAGFEETDTGVTDVTQGNSLFWVLNPIDVDGDGRDDLLYRRPYDDNGRYNWRMRTVSATGQVSGSDDQLNLGLLCWDVRSGHDGRWADVNVDGRMDVSLLEWEGCTTSPSSRLKHYLRTTNPPPGYNWFGANGDEGISGSSFWYADLQGDGLPDLVWVGSPGGGQTQLGYRPNVGGSLQPFQAIQTSERNDNAQMVVDLEGTGKSSVLILEKINSPWYPGQYEVVGQRYWTVTWRNGAFEKKETTLVRTDVSEKQYFFADITGDGLPDALRAQKTGGDIEVLVNTGNGFAAPYLVSLPAGAKVGAFTKENGIRVLDFNGDGRQDLLLMDNADGRSQLVVLQSDGTGFVPRVLPIPVGQATSRGYKLSQTLDFNGDGLTDLAQVVNGTLRLYKRKGQASGMLESVTDSLGSQVRFNYKPMADASVYTPGTTCSWPQRCQRAGMWLVSEHLSDSIVGPMRVRQYTYEDGRLDGTGRGFLGFAAVTVREVAAGTELRSEFDNQTRVGTQYPYARKPRKEVARVTGGGRVYVQTRTLGYDHRVRAGVGGGTIITVLPETATEEVYDRLESQPETEGLLRHVDAEWDHDWTYGNATLRRETLGTEVKTWTAQYQNDPGTWLIGLTVTESETDTVDGVSVTRSRAHAYRPGTALLASETVEPGDATLEQVTTYLRDADGLAYQIARTGGALPARTTNITYDTVDRTWPAVMTNGLGHAVSLAYHGGLGVIAVQVDENGLTTRRQYDGFGRVRSVDAPGLADITFSYTACPTGSACALAMTSQQRFSVAVDGVQEELSTVDRLGRPLSVRKMGFGGEQVFATNEYDSLGRLAKQWLPSPTGFQQVATTFTYDNVGRPLRTTYPDGTSNTWQYEGNKRTAWDEKNNSVVTFMDAHGRVKTTEDMLGTQRIVSTYTYGSFGVLLSVTNAYGQGLRFQYDRLGRPTRLEDADAGVLITHYNPFGEVTDETDGNGDTTVFTRDVLGRVLTKTNRMGVSRFTWDMPSPSVGKIGMLLSSSQEGDPATSLDDITVVYTYDALKRPVGEAWNVEGTAYAFSRTFDDYGLLRRLTYPGVGSQQLAVDYQYKPWGTLESVQDVSSGLVYWRAQARNGLGQLTSEVFGNGVVSQRRYDLRGRPLFIDTKAGTQPRQALAYEYEANGNLRARHDRVARTTEDFTYDTLDRLKSWTAFQNCGSTAVDYGYDDLGNLLGRTVRQGAGESISYFYEGTGGAGPHAVSRSSLGSYTYDANGNQLTAPGRTVEYTPFNLPSRISQGTQSLTFRYDAMNRRTVKRSSAGDVAVYLGGLYEMRRTVTGAAVHAFNIVGGDRPVAQVSWATDAGGQVTARKVLYLHADHQDSVETITDEAGAVFEHMRYEPFGGRRHPQSLGSPQTRGNARVRQGFTGHEHDEEVNLINMKGRMYDPTLARFLSPDPLMKGPRTSQTLNRYSYVLNNPLRYTDPTGFATNELPIIVYDSWYGGYAPTGNSARFTAPTYHYCSPDGTYCETAVPDLDSPLTQVPGSTMSSEFSYFVLRTLYSARDNFGIAVEFGKGLLLGAIAGGVPFLGLVPPPEGNTRHFYLGYAAALFAWGGVDVIGGGMGLIGGGGVAAGGSAVTSTGVGAPVGAPVAVTGVVVAGVSTVVVVAGVVNIIGALNAMEMANKAGDRGTSASGGKDPNQKPKKEIRDADIQRGKHHSAEERMSMDEAVDYVRNGGDVLAPDKSTARSIAEQAGNGRAVWDAPHGDQQKPHYHPLGPDGERTGGHVLY</sequence>
<evidence type="ECO:0000256" key="3">
    <source>
        <dbReference type="ARBA" id="ARBA00022729"/>
    </source>
</evidence>
<dbReference type="InterPro" id="IPR028994">
    <property type="entry name" value="Integrin_alpha_N"/>
</dbReference>
<keyword evidence="4" id="KW-0677">Repeat</keyword>
<name>A0ABX7NRF4_9BACT</name>
<feature type="chain" id="PRO_5047073932" evidence="8">
    <location>
        <begin position="16"/>
        <end position="2121"/>
    </location>
</feature>
<feature type="transmembrane region" description="Helical" evidence="7">
    <location>
        <begin position="1905"/>
        <end position="1924"/>
    </location>
</feature>
<evidence type="ECO:0000256" key="1">
    <source>
        <dbReference type="ARBA" id="ARBA00004613"/>
    </source>
</evidence>
<dbReference type="Pfam" id="PF13517">
    <property type="entry name" value="FG-GAP_3"/>
    <property type="match status" value="1"/>
</dbReference>
<organism evidence="11 12">
    <name type="scientific">Pyxidicoccus parkwayensis</name>
    <dbReference type="NCBI Taxonomy" id="2813578"/>
    <lineage>
        <taxon>Bacteria</taxon>
        <taxon>Pseudomonadati</taxon>
        <taxon>Myxococcota</taxon>
        <taxon>Myxococcia</taxon>
        <taxon>Myxococcales</taxon>
        <taxon>Cystobacterineae</taxon>
        <taxon>Myxococcaceae</taxon>
        <taxon>Pyxidicoccus</taxon>
    </lineage>
</organism>
<comment type="subcellular location">
    <subcellularLocation>
        <location evidence="1">Secreted</location>
    </subcellularLocation>
</comment>
<dbReference type="InterPro" id="IPR003284">
    <property type="entry name" value="Sal_SpvB"/>
</dbReference>
<gene>
    <name evidence="11" type="ORF">JY651_25785</name>
</gene>
<feature type="region of interest" description="Disordered" evidence="6">
    <location>
        <begin position="2018"/>
        <end position="2058"/>
    </location>
</feature>
<accession>A0ABX7NRF4</accession>
<dbReference type="NCBIfam" id="TIGR01643">
    <property type="entry name" value="YD_repeat_2x"/>
    <property type="match status" value="1"/>
</dbReference>
<dbReference type="InterPro" id="IPR022385">
    <property type="entry name" value="Rhs_assc_core"/>
</dbReference>
<keyword evidence="2" id="KW-0964">Secreted</keyword>
<dbReference type="InterPro" id="IPR056823">
    <property type="entry name" value="TEN-like_YD-shell"/>
</dbReference>
<dbReference type="RefSeq" id="WP_206720361.1">
    <property type="nucleotide sequence ID" value="NZ_CP071090.1"/>
</dbReference>
<feature type="signal peptide" evidence="8">
    <location>
        <begin position="1"/>
        <end position="15"/>
    </location>
</feature>
<feature type="compositionally biased region" description="Basic and acidic residues" evidence="6">
    <location>
        <begin position="2031"/>
        <end position="2058"/>
    </location>
</feature>
<reference evidence="11 12" key="1">
    <citation type="submission" date="2021-02" db="EMBL/GenBank/DDBJ databases">
        <title>De Novo genome assembly of isolated myxobacteria.</title>
        <authorList>
            <person name="Stevens D.C."/>
        </authorList>
    </citation>
    <scope>NUCLEOTIDE SEQUENCE [LARGE SCALE GENOMIC DNA]</scope>
    <source>
        <strain evidence="12">SCPEA02</strain>
    </source>
</reference>
<evidence type="ECO:0000256" key="5">
    <source>
        <dbReference type="ARBA" id="ARBA00023026"/>
    </source>
</evidence>
<dbReference type="InterPro" id="IPR022045">
    <property type="entry name" value="TcdB_toxin_mid/N"/>
</dbReference>
<dbReference type="SUPFAM" id="SSF69318">
    <property type="entry name" value="Integrin alpha N-terminal domain"/>
    <property type="match status" value="1"/>
</dbReference>
<feature type="compositionally biased region" description="Basic and acidic residues" evidence="6">
    <location>
        <begin position="2111"/>
        <end position="2121"/>
    </location>
</feature>
<keyword evidence="7" id="KW-0472">Membrane</keyword>
<dbReference type="NCBIfam" id="TIGR03696">
    <property type="entry name" value="Rhs_assc_core"/>
    <property type="match status" value="1"/>
</dbReference>
<dbReference type="Gene3D" id="2.130.10.130">
    <property type="entry name" value="Integrin alpha, N-terminal"/>
    <property type="match status" value="1"/>
</dbReference>
<feature type="domain" description="Teneurin-like YD-shell" evidence="10">
    <location>
        <begin position="1484"/>
        <end position="1811"/>
    </location>
</feature>
<dbReference type="InterPro" id="IPR013517">
    <property type="entry name" value="FG-GAP"/>
</dbReference>
<dbReference type="InterPro" id="IPR050708">
    <property type="entry name" value="T6SS_VgrG/RHS"/>
</dbReference>
<dbReference type="Pfam" id="PF25023">
    <property type="entry name" value="TEN_YD-shell"/>
    <property type="match status" value="1"/>
</dbReference>
<evidence type="ECO:0000256" key="7">
    <source>
        <dbReference type="SAM" id="Phobius"/>
    </source>
</evidence>
<evidence type="ECO:0000259" key="9">
    <source>
        <dbReference type="Pfam" id="PF12256"/>
    </source>
</evidence>
<dbReference type="PANTHER" id="PTHR32305">
    <property type="match status" value="1"/>
</dbReference>
<dbReference type="Pfam" id="PF12256">
    <property type="entry name" value="TcdB_toxin_midN"/>
    <property type="match status" value="1"/>
</dbReference>
<protein>
    <submittedName>
        <fullName evidence="11">VCBS repeat-containing protein</fullName>
    </submittedName>
</protein>